<evidence type="ECO:0000313" key="3">
    <source>
        <dbReference type="Proteomes" id="UP000273405"/>
    </source>
</evidence>
<keyword evidence="1" id="KW-0812">Transmembrane</keyword>
<sequence>MTRPNPAQLERARRLLAHEGAAGSAGEPATTAASRVYDKIHAHMAPLVGSTGVQLLFLRSAKLAKGDFECFAEVSSLEGPTKLHERLLAKDPAVTMESAAMLFATFFALLTTFIGERLTNQVLRSAWPTLEGAAPWETNE</sequence>
<name>A0A3A8NAU9_9BACT</name>
<evidence type="ECO:0000313" key="2">
    <source>
        <dbReference type="EMBL" id="RKH41408.1"/>
    </source>
</evidence>
<keyword evidence="1" id="KW-1133">Transmembrane helix</keyword>
<protein>
    <submittedName>
        <fullName evidence="2">Uncharacterized protein</fullName>
    </submittedName>
</protein>
<accession>A0A3A8NAU9</accession>
<feature type="transmembrane region" description="Helical" evidence="1">
    <location>
        <begin position="98"/>
        <end position="115"/>
    </location>
</feature>
<gene>
    <name evidence="2" type="ORF">D7X12_18255</name>
</gene>
<proteinExistence type="predicted"/>
<keyword evidence="3" id="KW-1185">Reference proteome</keyword>
<dbReference type="AlphaFoldDB" id="A0A3A8NAU9"/>
<reference evidence="3" key="1">
    <citation type="submission" date="2018-09" db="EMBL/GenBank/DDBJ databases">
        <authorList>
            <person name="Livingstone P.G."/>
            <person name="Whitworth D.E."/>
        </authorList>
    </citation>
    <scope>NUCLEOTIDE SEQUENCE [LARGE SCALE GENOMIC DNA]</scope>
    <source>
        <strain evidence="3">CA040B</strain>
    </source>
</reference>
<dbReference type="Proteomes" id="UP000273405">
    <property type="component" value="Unassembled WGS sequence"/>
</dbReference>
<organism evidence="2 3">
    <name type="scientific">Corallococcus sicarius</name>
    <dbReference type="NCBI Taxonomy" id="2316726"/>
    <lineage>
        <taxon>Bacteria</taxon>
        <taxon>Pseudomonadati</taxon>
        <taxon>Myxococcota</taxon>
        <taxon>Myxococcia</taxon>
        <taxon>Myxococcales</taxon>
        <taxon>Cystobacterineae</taxon>
        <taxon>Myxococcaceae</taxon>
        <taxon>Corallococcus</taxon>
    </lineage>
</organism>
<dbReference type="RefSeq" id="WP_120626549.1">
    <property type="nucleotide sequence ID" value="NZ_RAWG01000107.1"/>
</dbReference>
<comment type="caution">
    <text evidence="2">The sequence shown here is derived from an EMBL/GenBank/DDBJ whole genome shotgun (WGS) entry which is preliminary data.</text>
</comment>
<dbReference type="OrthoDB" id="8907308at2"/>
<evidence type="ECO:0000256" key="1">
    <source>
        <dbReference type="SAM" id="Phobius"/>
    </source>
</evidence>
<keyword evidence="1" id="KW-0472">Membrane</keyword>
<dbReference type="EMBL" id="RAWG01000107">
    <property type="protein sequence ID" value="RKH41408.1"/>
    <property type="molecule type" value="Genomic_DNA"/>
</dbReference>